<evidence type="ECO:0000313" key="1">
    <source>
        <dbReference type="EMBL" id="KAI5347551.1"/>
    </source>
</evidence>
<dbReference type="EMBL" id="JAJFAZ020000001">
    <property type="protein sequence ID" value="KAI5347551.1"/>
    <property type="molecule type" value="Genomic_DNA"/>
</dbReference>
<protein>
    <submittedName>
        <fullName evidence="1">Uncharacterized protein</fullName>
    </submittedName>
</protein>
<reference evidence="1 2" key="1">
    <citation type="journal article" date="2022" name="G3 (Bethesda)">
        <title>Whole-genome sequence and methylome profiling of the almond [Prunus dulcis (Mill.) D.A. Webb] cultivar 'Nonpareil'.</title>
        <authorList>
            <person name="D'Amico-Willman K.M."/>
            <person name="Ouma W.Z."/>
            <person name="Meulia T."/>
            <person name="Sideli G.M."/>
            <person name="Gradziel T.M."/>
            <person name="Fresnedo-Ramirez J."/>
        </authorList>
    </citation>
    <scope>NUCLEOTIDE SEQUENCE [LARGE SCALE GENOMIC DNA]</scope>
    <source>
        <strain evidence="1">Clone GOH B32 T37-40</strain>
    </source>
</reference>
<name>A0AAD4WSI3_PRUDU</name>
<proteinExistence type="predicted"/>
<sequence length="197" mass="21360">MSIGITTIAINLASDLQVAIFKAMSHGEREARIGDHHHREPSIGACMKIGSEALKNLDQEAWKKLGLRVYPSCVVLASKAPHAPPPVKGLTARTSFADFATQILQVDDKLSNQVMVATLVLVHISTQNEIVEAMELVPCRRRWAVVTSVSRRRVAGGCWSATLVSGGDGGKWPAVATTIGRRVVASNCWLARYRHVA</sequence>
<evidence type="ECO:0000313" key="2">
    <source>
        <dbReference type="Proteomes" id="UP001054821"/>
    </source>
</evidence>
<organism evidence="1 2">
    <name type="scientific">Prunus dulcis</name>
    <name type="common">Almond</name>
    <name type="synonym">Amygdalus dulcis</name>
    <dbReference type="NCBI Taxonomy" id="3755"/>
    <lineage>
        <taxon>Eukaryota</taxon>
        <taxon>Viridiplantae</taxon>
        <taxon>Streptophyta</taxon>
        <taxon>Embryophyta</taxon>
        <taxon>Tracheophyta</taxon>
        <taxon>Spermatophyta</taxon>
        <taxon>Magnoliopsida</taxon>
        <taxon>eudicotyledons</taxon>
        <taxon>Gunneridae</taxon>
        <taxon>Pentapetalae</taxon>
        <taxon>rosids</taxon>
        <taxon>fabids</taxon>
        <taxon>Rosales</taxon>
        <taxon>Rosaceae</taxon>
        <taxon>Amygdaloideae</taxon>
        <taxon>Amygdaleae</taxon>
        <taxon>Prunus</taxon>
    </lineage>
</organism>
<gene>
    <name evidence="1" type="ORF">L3X38_000438</name>
</gene>
<dbReference type="Proteomes" id="UP001054821">
    <property type="component" value="Chromosome 1"/>
</dbReference>
<accession>A0AAD4WSI3</accession>
<keyword evidence="2" id="KW-1185">Reference proteome</keyword>
<dbReference type="AlphaFoldDB" id="A0AAD4WSI3"/>
<comment type="caution">
    <text evidence="1">The sequence shown here is derived from an EMBL/GenBank/DDBJ whole genome shotgun (WGS) entry which is preliminary data.</text>
</comment>